<dbReference type="FunFam" id="3.40.50.12780:FF:000014">
    <property type="entry name" value="Nonribosomal peptide synthetase 1"/>
    <property type="match status" value="2"/>
</dbReference>
<dbReference type="GO" id="GO:0016874">
    <property type="term" value="F:ligase activity"/>
    <property type="evidence" value="ECO:0007669"/>
    <property type="project" value="UniProtKB-KW"/>
</dbReference>
<dbReference type="RefSeq" id="XP_013952649.1">
    <property type="nucleotide sequence ID" value="XM_014097174.1"/>
</dbReference>
<dbReference type="Gene3D" id="3.30.559.30">
    <property type="entry name" value="Nonribosomal peptide synthetase, condensation domain"/>
    <property type="match status" value="6"/>
</dbReference>
<keyword evidence="1" id="KW-0596">Phosphopantetheine</keyword>
<dbReference type="InterPro" id="IPR006162">
    <property type="entry name" value="Ppantetheine_attach_site"/>
</dbReference>
<evidence type="ECO:0000313" key="10">
    <source>
        <dbReference type="Proteomes" id="UP000007115"/>
    </source>
</evidence>
<dbReference type="CDD" id="cd19545">
    <property type="entry name" value="FUM14_C_NRPS-like"/>
    <property type="match status" value="2"/>
</dbReference>
<dbReference type="SUPFAM" id="SSF56801">
    <property type="entry name" value="Acetyl-CoA synthetase-like"/>
    <property type="match status" value="5"/>
</dbReference>
<dbReference type="Gene3D" id="3.40.50.150">
    <property type="entry name" value="Vaccinia Virus protein VP39"/>
    <property type="match status" value="3"/>
</dbReference>
<dbReference type="PANTHER" id="PTHR45527">
    <property type="entry name" value="NONRIBOSOMAL PEPTIDE SYNTHETASE"/>
    <property type="match status" value="1"/>
</dbReference>
<dbReference type="InterPro" id="IPR042099">
    <property type="entry name" value="ANL_N_sf"/>
</dbReference>
<protein>
    <submittedName>
        <fullName evidence="9">Non-ribosomal peptide synthetase</fullName>
    </submittedName>
</protein>
<feature type="domain" description="Carrier" evidence="8">
    <location>
        <begin position="6432"/>
        <end position="6508"/>
    </location>
</feature>
<dbReference type="FunFam" id="3.30.300.30:FF:000015">
    <property type="entry name" value="Nonribosomal peptide synthase SidD"/>
    <property type="match status" value="2"/>
</dbReference>
<dbReference type="Proteomes" id="UP000007115">
    <property type="component" value="Unassembled WGS sequence"/>
</dbReference>
<feature type="domain" description="Carrier" evidence="8">
    <location>
        <begin position="3852"/>
        <end position="3928"/>
    </location>
</feature>
<dbReference type="OMA" id="WISVHGG"/>
<dbReference type="SUPFAM" id="SSF47336">
    <property type="entry name" value="ACP-like"/>
    <property type="match status" value="5"/>
</dbReference>
<dbReference type="Pfam" id="PF00668">
    <property type="entry name" value="Condensation"/>
    <property type="match status" value="6"/>
</dbReference>
<dbReference type="OrthoDB" id="416786at2759"/>
<feature type="region of interest" description="Disordered" evidence="7">
    <location>
        <begin position="1"/>
        <end position="32"/>
    </location>
</feature>
<dbReference type="InParanoid" id="G9N4C5"/>
<dbReference type="Gene3D" id="3.40.50.980">
    <property type="match status" value="6"/>
</dbReference>
<evidence type="ECO:0000256" key="4">
    <source>
        <dbReference type="ARBA" id="ARBA00022737"/>
    </source>
</evidence>
<evidence type="ECO:0000256" key="1">
    <source>
        <dbReference type="ARBA" id="ARBA00022450"/>
    </source>
</evidence>
<comment type="caution">
    <text evidence="9">The sequence shown here is derived from an EMBL/GenBank/DDBJ whole genome shotgun (WGS) entry which is preliminary data.</text>
</comment>
<name>G9N4C5_HYPVG</name>
<keyword evidence="10" id="KW-1185">Reference proteome</keyword>
<dbReference type="PANTHER" id="PTHR45527:SF1">
    <property type="entry name" value="FATTY ACID SYNTHASE"/>
    <property type="match status" value="1"/>
</dbReference>
<feature type="domain" description="Carrier" evidence="8">
    <location>
        <begin position="2775"/>
        <end position="2851"/>
    </location>
</feature>
<dbReference type="CDD" id="cd05918">
    <property type="entry name" value="A_NRPS_SidN3_like"/>
    <property type="match status" value="2"/>
</dbReference>
<dbReference type="GO" id="GO:0005737">
    <property type="term" value="C:cytoplasm"/>
    <property type="evidence" value="ECO:0007669"/>
    <property type="project" value="TreeGrafter"/>
</dbReference>
<dbReference type="FunFam" id="3.30.559.30:FF:000003">
    <property type="entry name" value="Nonribosomal peptide synthase SidD"/>
    <property type="match status" value="2"/>
</dbReference>
<evidence type="ECO:0000313" key="9">
    <source>
        <dbReference type="EMBL" id="EHK18450.1"/>
    </source>
</evidence>
<dbReference type="PROSITE" id="PS50075">
    <property type="entry name" value="CARRIER"/>
    <property type="match status" value="5"/>
</dbReference>
<dbReference type="Gene3D" id="3.30.559.10">
    <property type="entry name" value="Chloramphenicol acetyltransferase-like domain"/>
    <property type="match status" value="5"/>
</dbReference>
<dbReference type="CDD" id="cd19531">
    <property type="entry name" value="LCL_NRPS-like"/>
    <property type="match status" value="2"/>
</dbReference>
<keyword evidence="3" id="KW-0436">Ligase</keyword>
<dbReference type="SUPFAM" id="SSF53335">
    <property type="entry name" value="S-adenosyl-L-methionine-dependent methyltransferases"/>
    <property type="match status" value="3"/>
</dbReference>
<dbReference type="InterPro" id="IPR020845">
    <property type="entry name" value="AMP-binding_CS"/>
</dbReference>
<dbReference type="GeneID" id="25797102"/>
<dbReference type="Gene3D" id="3.40.50.12780">
    <property type="entry name" value="N-terminal domain of ligase-like"/>
    <property type="match status" value="2"/>
</dbReference>
<dbReference type="GO" id="GO:0044550">
    <property type="term" value="P:secondary metabolite biosynthetic process"/>
    <property type="evidence" value="ECO:0007669"/>
    <property type="project" value="TreeGrafter"/>
</dbReference>
<dbReference type="NCBIfam" id="NF003417">
    <property type="entry name" value="PRK04813.1"/>
    <property type="match status" value="8"/>
</dbReference>
<dbReference type="InterPro" id="IPR009081">
    <property type="entry name" value="PP-bd_ACP"/>
</dbReference>
<dbReference type="InterPro" id="IPR045851">
    <property type="entry name" value="AMP-bd_C_sf"/>
</dbReference>
<dbReference type="FunFam" id="1.10.1200.10:FF:000005">
    <property type="entry name" value="Nonribosomal peptide synthetase 1"/>
    <property type="match status" value="4"/>
</dbReference>
<dbReference type="EMBL" id="ABDF02000086">
    <property type="protein sequence ID" value="EHK18450.1"/>
    <property type="molecule type" value="Genomic_DNA"/>
</dbReference>
<evidence type="ECO:0000256" key="2">
    <source>
        <dbReference type="ARBA" id="ARBA00022553"/>
    </source>
</evidence>
<keyword evidence="4" id="KW-0677">Repeat</keyword>
<dbReference type="GO" id="GO:0043041">
    <property type="term" value="P:amino acid activation for nonribosomal peptide biosynthetic process"/>
    <property type="evidence" value="ECO:0007669"/>
    <property type="project" value="TreeGrafter"/>
</dbReference>
<dbReference type="SMART" id="SM00823">
    <property type="entry name" value="PKS_PP"/>
    <property type="match status" value="4"/>
</dbReference>
<dbReference type="PROSITE" id="PS00012">
    <property type="entry name" value="PHOSPHOPANTETHEINE"/>
    <property type="match status" value="3"/>
</dbReference>
<feature type="compositionally biased region" description="Polar residues" evidence="7">
    <location>
        <begin position="1"/>
        <end position="16"/>
    </location>
</feature>
<evidence type="ECO:0000256" key="5">
    <source>
        <dbReference type="ARBA" id="ARBA00023026"/>
    </source>
</evidence>
<dbReference type="HOGENOM" id="CLU_000022_60_0_1"/>
<dbReference type="CDD" id="cd05930">
    <property type="entry name" value="A_NRPS"/>
    <property type="match status" value="3"/>
</dbReference>
<gene>
    <name evidence="9" type="ORF">TRIVIDRAFT_68467</name>
</gene>
<dbReference type="Gene3D" id="3.30.300.30">
    <property type="match status" value="8"/>
</dbReference>
<dbReference type="eggNOG" id="KOG1178">
    <property type="taxonomic scope" value="Eukaryota"/>
</dbReference>
<dbReference type="PROSITE" id="PS00455">
    <property type="entry name" value="AMP_BINDING"/>
    <property type="match status" value="5"/>
</dbReference>
<comment type="similarity">
    <text evidence="6">Belongs to the NRP synthetase family.</text>
</comment>
<dbReference type="Pfam" id="PF00501">
    <property type="entry name" value="AMP-binding"/>
    <property type="match status" value="5"/>
</dbReference>
<dbReference type="Gene3D" id="2.30.38.10">
    <property type="entry name" value="Luciferase, Domain 3"/>
    <property type="match status" value="3"/>
</dbReference>
<dbReference type="Gene3D" id="1.10.1200.10">
    <property type="entry name" value="ACP-like"/>
    <property type="match status" value="5"/>
</dbReference>
<dbReference type="InterPro" id="IPR000873">
    <property type="entry name" value="AMP-dep_synth/lig_dom"/>
</dbReference>
<dbReference type="FunFam" id="3.30.300.30:FF:000084">
    <property type="entry name" value="Enniatin synthase"/>
    <property type="match status" value="3"/>
</dbReference>
<dbReference type="InterPro" id="IPR023213">
    <property type="entry name" value="CAT-like_dom_sf"/>
</dbReference>
<dbReference type="InterPro" id="IPR001242">
    <property type="entry name" value="Condensation_dom"/>
</dbReference>
<keyword evidence="2" id="KW-0597">Phosphoprotein</keyword>
<dbReference type="InterPro" id="IPR029063">
    <property type="entry name" value="SAM-dependent_MTases_sf"/>
</dbReference>
<keyword evidence="5" id="KW-0843">Virulence</keyword>
<dbReference type="SUPFAM" id="SSF52777">
    <property type="entry name" value="CoA-dependent acyltransferases"/>
    <property type="match status" value="11"/>
</dbReference>
<evidence type="ECO:0000256" key="6">
    <source>
        <dbReference type="ARBA" id="ARBA00029454"/>
    </source>
</evidence>
<dbReference type="InterPro" id="IPR010071">
    <property type="entry name" value="AA_adenyl_dom"/>
</dbReference>
<feature type="domain" description="Carrier" evidence="8">
    <location>
        <begin position="1267"/>
        <end position="1343"/>
    </location>
</feature>
<dbReference type="CDD" id="cd19542">
    <property type="entry name" value="CT_NRPS-like"/>
    <property type="match status" value="1"/>
</dbReference>
<dbReference type="InterPro" id="IPR036736">
    <property type="entry name" value="ACP-like_sf"/>
</dbReference>
<dbReference type="Pfam" id="PF00550">
    <property type="entry name" value="PP-binding"/>
    <property type="match status" value="5"/>
</dbReference>
<feature type="domain" description="Carrier" evidence="8">
    <location>
        <begin position="5346"/>
        <end position="5422"/>
    </location>
</feature>
<dbReference type="InterPro" id="IPR020806">
    <property type="entry name" value="PKS_PP-bd"/>
</dbReference>
<evidence type="ECO:0000256" key="3">
    <source>
        <dbReference type="ARBA" id="ARBA00022598"/>
    </source>
</evidence>
<sequence length="6965" mass="776525">MTLNESDTAGSHNRFNGASIAQPDEIGPPRLGVATNKCIEREPELQQEQQHQLKYWMEHLISSRPAEFICDMPRPNILSGQVDQESLQIKGPLYDKIHQYCESRGVTAFVVLLAAFRAAHYRLTGAEDATIGVPNESHWIEESRNVADVLNKFQCFRLIIDNETFEDLIDQIKATAATMKANRDVSVEKLAALLDHGRDFSLQPLIRVAFSFHSQDIHPPKTSMNYDTDLSFQIFDTHNTLKCCVAFSKDLYEKRTVNNILTIFQKVIEGGLHEPTAPIKTINLLKSENFNTLDKMGLLRVERTDYPRELSVVDVFQQQVTATPTRTAIKDRSGSVTYTQLDERSNKIASWLLGQSLAPETLIGVLSSRCSETVIAFMGILKANLAYLPLDTKTPDYRMKAIISCIMGRKIILLGPETEAPADPGEIEYVRISQVLDGASKNNDISSEPIGHISPSATSLAHVLFTSGSTGQPKGVMINHRGIVRLVKQSGIMTYVPPGGVTAHISNIAFDAATWEIYSAILNGGKLVCIDEMTVLDYASMSEICIRENVQTALFTTAVFKEYARNAPELMASLSAVFVGGERLDPNDLPPSLRAIAGKIIHLYGPTENTTVSTMYCLQRAEYCSNGVPIGRAVSNSGAVVMDSKQCLVPLGVIGELVVFGDGLARGYLNPQLDEGRFVLIQIGDESVRGYRTGDHVRQRLDGQLEFLGRIDGQVKIRGQRVELGEVECALRSHKLVHDAIAVLHYGDTDGNSDDARIAGFVTTSAELEDEAQNGDESQIVSMWKDRYDADSYTGFNDIRPEAYGRDFTGWTSMFDGKDIDKAEMNEWLDDTIATILSGGPPGHVLEVGSGSGMILLNILDGLQSYVGLDPSERANNLIGKMSKSLPELNNKVTMYKATAADVCRLEKAAAPPDLVILNSVAQHFPSQEYLYQFVEDLLQLGTEMTLFFGDIRSYALHKDFLAARALRMAGDEVKLDTIRRMVADMERIESELLVDPAFFTGLVSRLPDRIEHVEIIPKKMRATNELSCYRYTAVVHVKAGGHQASATAIKKQIRHIPQSDWIDFVERGLDRGSLLHLIRASLDSSTSALAISNIPYTKTILERHMVESIRTEKSNDFVGNWVSHMRQRAESCAHLSVTDLHALAEEAGYSVEISWARQYSQRGGLDAVFHQYASDKRKGRILFDFPTDYQNRPYASLSSHPLKHQIRQKTQEQLYELAKTQLPQYMIPQSITILDSMPVNENGKIDRRALVNMIESRITERASIQQPTSEVGRQMQMIWANILHMEPETIGINDSFFNLGGNSISAMKVVAATRKIGWKLSVADIFRSPTLSDVSMVACMSTSITTRIPSIPKKGFVQQSYAQERLWFLEQLYPGLAWHLVPCAVHFRGPLQLDALASALLALEQRHETLRTTFDTIEGENVQKVHPFIPNKLRIQNITADKPNSLAEALHKEHTTPFDLRKDPGWRVSVFKMGDEHHVLSIVMHHIICDGWSLDVLRKELAILYSAALHGKDPLSAIEPLAVQYSDHALWQRQQDQIDEHNRQLEYWVTQLETSRPAELLCDKLRPSTISGRAGLHELRIEGTIYKNLQEFCRKYQVTPFMVLFAVFRAAHYRLTGVEDATIGTANACRDHWELKDMIGLFVNMQCIRTKVENTTTLEGLIREVQAMVTASFAHQDVPFESIVSALRKERDLSRSPLVQIVFALHSQLNLAEFALEDIETELMTPPMGSRFDLEFHLYQEKHGLKGQIMFSTDLFNLNTIDNLTSVFLRILKQGLASPSAAIESLPLMTKEEYAKLNSMKLLEMETTDYPRNYSIIEVFQQQVSATPDKVAVRDGPTSLTYSQLDDKSNRLAQWLHKRSFASESLVGVLASRSHLTIIAYLGVLKACLAYLPLDPTSPLGRTEAILSSVKDCKLILVGPDAENHAKLLDSVDSESITSILECPADSNGCILKPLNNIFPSPNNLAYVMFTSGSTGRPKGVMIQHRGILRLVENKKMVQNMSGAVNTAHIGNVTFDASTWEIYPTLLNGGTLICFSSMELLDYKTLPKAFADESVQAMFITPALLRQYLVHCPDLFRRIHILYIGGDRLDPEDAFATLRVTTGKVINAYGPTENTCISTYFHVSSPNPENCVNGVPIGRVFPNSGAFVMDSRQQLVPLGVVGELVVTGDGLAGGYTDPNYDLNRFISITIAGNETRAYRTGDYVRYRPEDGQLEFFGRMDNQIKIRGQRLELGEIEHGMLSHNAVNEAAVVIRQSGEASQEATIDGFITLFEHDHALDVLLNDEQEYQQIQVSDVKSNIQAHGSFDEVQQEAVGQDVLGWTSMLDGGKIDKNELNEWLDDTMHTMLNGDSPKEVLEIGTGSGMILINLPSSLQKYVGLEPSERNIEVIKKLVESNPSLNSKIQMYQATAKDLNQLHLLISPDLVILNSIVQYFPSQDYLFRVIEDLVKLDGKAKTLFFGDVRSYALHREFLAARALQISSKYANVSLEDFQHIMDDLERAESELLIDPGFFTGLRDHLPDHIEHVEIIPKMMSATNELSSYRYTAIVHVQAQHPPSTANSQHIHEIEKDDWINFEEQGLNYHTLVQMLNNPSNANGIVAVSNISNAKMILERSIVDEFNARNAAFDSTDWLATARQKAENYASLATIDIMTLAEETGYHVEISWARQFSQRGGFDAVFHRHQKIDGSRTLFNFPTDHSNRLPHTLSSHPLRQKLRLQAQEQVLEMLRLQLPSYMVPRTITVLDKMPINSSGKLDRQALAKQRVNGKLRRPVEQQPTTEVQRQLQSIWAKVLVIDPSTVGLDDNFFHLGGSSIAAMRVAAEIRKAGYHVTVADIFRHPALRDLSSQTHPMATNVTEEFAPFSLLGDGFNKMEFLQELSNLYGIDPALVCDAYPSTSLQEGLLSLTSKQNTDYVLRAVFKLSSSIDAQKLRNAWETIFYSLPILRTRIIQHRTLGTVQIVMHEKIQWDSASNIDEYLKTDSKLQMGPGQPLTRYAFIQDNSGLDRWLVWTVHHSLYDGWSLPLILDSVRKAYQGSEINPGPQYQAFIKYIKNQDDIQATRYWKEMLDGSGCVSFPTLPPSIDQPTADGSVTHCISQPGQRRSGITKANLVRASWALVVGRMTAAEEVTFGATVSGRNAPVDDIDLMMAPTFATVPVRIKLAQAHSVGDYLTMVQEQATEMIPYEQMGLQRIASVSPEAKNACRFQTLLVVQSQHADDISMQDGIELDQDYTQGRPADTYGLVLEINIMEHIIKVSATFDSRMIEPWMVKKLLERLDNVINQLDQASPEQPLSQVVIMTSQDISQIWEWNRNVPLPINQCPHELIEERSKTHPASMAVCAWDGELTYGELMRLADHLAQYLTSLQPNNGTIIPICFEKSMWTIVAIFAVLKSGAGFVLLDPSLPEQRRRVIIQQVEANIILCSAAQKASYVGLVPKIITITPQFFAMHSPIQSPVHRCNPTSPMYVIFTSGSTGTPKGVVVTHGNYATALEHQKSDYGITENSRFFNISSYSFDMSIEGIFRPLYVGGCVCVPNEQEMRTDLVKSMNNLKINSMITIPSVLRLLSPSQVPSLRTILIGGEAVYRQDVEQWWGNSQIINLYGPSECTPVTVVNNSPASPEAACNIGTGVGSVTWVVDQDDHNILVAPGCVGELVIEGPLVGPGYLNNPEKTATAFIKDPLWLLRGAQGQTGRSGQVYKTGDLVSYNIDGSLRYVARKDLQRKIRGQRIEIGEIEHQLESLLIHDGQIVADIIEPQGGNSNQLLAVFIKRTNAPGPNRGSLQDAGVSVSAMPSYVTRKLSERLPHYMVPTVLFTLQDMPRSISGKIDRQQIHRIGASFTTQQLAEMQTAMNGPKKPARSQKERQIQEIWASILEIDPESIGLDDSFVHLGGNSIIAMKISAEARKYGIRLGVADIFGRQTLRDIAEQAYVLESCEDAIPCLQQSGPVEQSFAQERLWFLDQLHSNLQWYMMPLAFRLRGPLQYNALKAALQAIEQRHDTLRTTFESKDGINMQLVHAFQPRELKVTEIPSSNQSHSIRLLELEQTRPFDLGTEPGWRVTLFRLSDNDHILSIIMHHIVSDGWSVDILQKELAVFYSAALRGDEDPTSLVDPLPIQYADYSIWQRQQGQVDNHLHQLNFWTEHLQSSNPAELLCDKPRPPSLSGAADIYHLRIDGALYHDLQIFSKLHGVTPFAVLLAAFRITHYRLTGATDATIGIPNANRDRWELRNLIGFFVNMQCIRTVVNEQSFETFIGQVHDEMLLSFANQDVPFERVVASLEKDRDLSRHPLVQIVFALHSQRDLGKLKLESIDAEPINPSTTSRFDLEFHFFQEDEALQGEVIFSTDLYNNDTISNMTAIFRTTLELGITYPTMAIDSLPLLRDDDLFTMRQLGLSQIQRTDYQRDSSIIDVFSQQVIKQANKVAVKDSTSQMTYTELDEKSTMLANWLARRALAPETLIGVLANRSCLTIVAFLAIIRANLAYLPLDTRTPAGRMETILSSISGRRLVLLGPGVARPTLSLPSAEIEFASIEEIIGKPTMNLGKNLTLSSLPNAKSLAYVMFTSGSTGMPKGVMIEHRNILRTAEISTTMQHLLPELVIAHASNIAFDASTWEIYTALLNGGTLICLSHTTWLDYRILRTAIEEEHIQALFITPALLKQHLLHRPLPIGGVEVLYVGGDRLDPHDIAIVRDLTKTKIINVYGPTENTSYSTLYEITDQEPMTNGIPIGRPLRNSGAYVVDSQQRLVPLGVVGELLVTGDGLARGYVDSRQNSGRFVSFKVNGEVTRGYLTGDYARYRSDGQLEYVGRKDGQVKIRGQRVELGEIEHAMKNHKSVRDAVAIIVQQDGDTNEPQIAGYVTLHDDNNEKSVDDEQEYEQVKEWEDRFDIETYCSLDNLHPEQLGRDFVGWTSMYDGENIDKGDMNEWLDDTIEAILGSNPAEHVLEIGSGSGMIMFNLKDALKSYVGLDPSERAVNLISRNLKILPALKEKTKIYKATATDLNRLEAITSSEFAVLNSVVQYFPSQDYLFRVIQDLVNLGGIKTIFLGDIRSYALHKDFLTSRALHLLGDHATAGEVTRVISDMERAESELLVDPSFFTSLPSRIPSIKHVEILPKRMHATNELSCYRYAAVIHLVLESEREVVVIEGDKWIDFEEQGLNAEALKKLLQNPLAPSIVPVGNIPNAKTILERHIVASLSDQNRNETSSWLSTARKTAAACSSLSAIDLDLIAHDSGYQVEISWARQHSQRGGLDAVFHRSKSAESKAKSKPRRLFQFPTNHLNRSYHTFTSHPLQHHLRQKIQHEIKDIVQSHLPQYMVPHFIAVIDQIPINENGKVDRRCLVQSMPIQKPRAIVQPTTDNEREMQRIWADVLNIAPESIGINDSFFYQGGSSIAAMKVVAAAHRAGYELAVADIFRTPKLGELVACSFQRISKVTEIIQPFELFKNVDINSLIRGVSTQCQLQPAKIIDAYPCTPLQEGLLALTSKRQGDYVMQAVFDIQPGVAVEKLRQAWETVFKALPLLRTRIVQHVDLGIIQAVIDESISWVEATGLDEYLEAVQKLPMGIGQPLTAFAIVSNTTGTPSWLVCSMHHALYDGWSLSLIMDAVSKVYLDEQIDQGSQFQAFIKFIKEQDENQTMDYWKTSLEGYDSVPFPSLPPSVTEPRTDTFLEYTIPHPQSQSDITPSSLIRAAWALVVGRMTNTKDIVFGATVSGRNAPVSNIDRMAAPTFATVPVRIKYSATQKISAYLLAVQQQATDMIPFEQIGLPRISHASEAAKLACGFQTILVIQPEEINDIPDILGMNRRDDSYNTQLSDPYGIILQLQLSQKGILASVGFDSRVMEPWIVDKLLEQLQSVMHQLDCANSNQTLSEVNLATPEDLEQIWKWNATVPSPVDRCVQDAIEDRIIQSPAAEAICAWDGTLTYGELSRLSTELAVHLISLEVGPNMTIPLLFEKSMWTTVAILAVLKTGAAFTLLDQAHPLERLRAIISKVTAKLILSSKVLQGLSSKLASRTIAIDSEFFANLPKQSYTLPPSPPLSSPMYVVFTSGSTGTPKGVITSHGAFSSAVHYQSSAMGYHSSVRAYDFSGYAFDASIGITFMTLASGGCLCVPSDADRKNNLTSSLVATKANHVDLTPSVSRTLQRERLVDLKVLVIGGEAATQGDFQGWPNGVSVINAYGPSECTPTSTIQHCSRDKTNPSNIGFGVGTVTWITDPDNSQRLSPIGAIGELVLEGPLVGLGYLGEPEKTDSVFINNPTWLLHGAPGHHGRKGRLYKTGDLVRYSSDGSLVFIGRKDAQVKIRGQRVELGEIENCLRDSVPNLKDVVVEVIPRNDGVPSNDRLVAFLSFTLPCDTRGDGYADRLPKNSKSSFNARLVDLPEQVEDVLSASLPGYMIPTAYFAVDCIPTTHSGKTDRRLLREMGSSFTATQIAESFKINSGLRRAPLTEIERLLHQIWAQVLGIESQVIGVNDSFFRLGGDSILAMRISAIARTEGINISTGDIFAEKTIAKLAVAARVQESKDESSMSPTFSSQEDILNFYNRLPSHVEVSSLDSIEDVLPCTAIQERMLEARAKNPRLYVTELGLEIRAKGNNSVSFQRIQQSWQTVVRRHSLLRAVFVRGYPGGSFQVVLKDPIPGISLLRREFRRSASNKQFMDASFHESGLQHHLSVYQTNETRTYLRFEFNHALADGQAIDILVRDFQLAYDNRLESNCPPYSSFLKYTMAQSHEQGRHHWSGYTDGIEPCFLPASTQTTNNARGTFSIDVTGLDAQTITKFCAEREVSIANILQVAWAIVLRHWTGSRAPCFGNIVSARDAPVDGVDEMMGPLFYLMPSQVRLHDDHTIIDILRNAREEFVQNVRHQAYSVAQLWQDLRARGSDNMFNTALSIARHTEELQETSDGHSLDVIDNSDPVEYAVYIRGALSDECVYISLEFWEEHTSRADGGKIATELGKAVSLAVSHPEWDIGSLMGELSAE</sequence>
<reference evidence="9 10" key="1">
    <citation type="journal article" date="2011" name="Genome Biol.">
        <title>Comparative genome sequence analysis underscores mycoparasitism as the ancestral life style of Trichoderma.</title>
        <authorList>
            <person name="Kubicek C.P."/>
            <person name="Herrera-Estrella A."/>
            <person name="Seidl-Seiboth V."/>
            <person name="Martinez D.A."/>
            <person name="Druzhinina I.S."/>
            <person name="Thon M."/>
            <person name="Zeilinger S."/>
            <person name="Casas-Flores S."/>
            <person name="Horwitz B.A."/>
            <person name="Mukherjee P.K."/>
            <person name="Mukherjee M."/>
            <person name="Kredics L."/>
            <person name="Alcaraz L.D."/>
            <person name="Aerts A."/>
            <person name="Antal Z."/>
            <person name="Atanasova L."/>
            <person name="Cervantes-Badillo M.G."/>
            <person name="Challacombe J."/>
            <person name="Chertkov O."/>
            <person name="McCluskey K."/>
            <person name="Coulpier F."/>
            <person name="Deshpande N."/>
            <person name="von Doehren H."/>
            <person name="Ebbole D.J."/>
            <person name="Esquivel-Naranjo E.U."/>
            <person name="Fekete E."/>
            <person name="Flipphi M."/>
            <person name="Glaser F."/>
            <person name="Gomez-Rodriguez E.Y."/>
            <person name="Gruber S."/>
            <person name="Han C."/>
            <person name="Henrissat B."/>
            <person name="Hermosa R."/>
            <person name="Hernandez-Onate M."/>
            <person name="Karaffa L."/>
            <person name="Kosti I."/>
            <person name="Le Crom S."/>
            <person name="Lindquist E."/>
            <person name="Lucas S."/>
            <person name="Luebeck M."/>
            <person name="Luebeck P.S."/>
            <person name="Margeot A."/>
            <person name="Metz B."/>
            <person name="Misra M."/>
            <person name="Nevalainen H."/>
            <person name="Omann M."/>
            <person name="Packer N."/>
            <person name="Perrone G."/>
            <person name="Uresti-Rivera E.E."/>
            <person name="Salamov A."/>
            <person name="Schmoll M."/>
            <person name="Seiboth B."/>
            <person name="Shapiro H."/>
            <person name="Sukno S."/>
            <person name="Tamayo-Ramos J.A."/>
            <person name="Tisch D."/>
            <person name="Wiest A."/>
            <person name="Wilkinson H.H."/>
            <person name="Zhang M."/>
            <person name="Coutinho P.M."/>
            <person name="Kenerley C.M."/>
            <person name="Monte E."/>
            <person name="Baker S.E."/>
            <person name="Grigoriev I.V."/>
        </authorList>
    </citation>
    <scope>NUCLEOTIDE SEQUENCE [LARGE SCALE GENOMIC DNA]</scope>
    <source>
        <strain evidence="10">Gv29-8 / FGSC 10586</strain>
    </source>
</reference>
<dbReference type="STRING" id="413071.G9N4C5"/>
<organism evidence="9 10">
    <name type="scientific">Hypocrea virens (strain Gv29-8 / FGSC 10586)</name>
    <name type="common">Gliocladium virens</name>
    <name type="synonym">Trichoderma virens</name>
    <dbReference type="NCBI Taxonomy" id="413071"/>
    <lineage>
        <taxon>Eukaryota</taxon>
        <taxon>Fungi</taxon>
        <taxon>Dikarya</taxon>
        <taxon>Ascomycota</taxon>
        <taxon>Pezizomycotina</taxon>
        <taxon>Sordariomycetes</taxon>
        <taxon>Hypocreomycetidae</taxon>
        <taxon>Hypocreales</taxon>
        <taxon>Hypocreaceae</taxon>
        <taxon>Trichoderma</taxon>
    </lineage>
</organism>
<dbReference type="VEuPathDB" id="FungiDB:TRIVIDRAFT_68467"/>
<evidence type="ECO:0000256" key="7">
    <source>
        <dbReference type="SAM" id="MobiDB-lite"/>
    </source>
</evidence>
<dbReference type="NCBIfam" id="TIGR01733">
    <property type="entry name" value="AA-adenyl-dom"/>
    <property type="match status" value="5"/>
</dbReference>
<proteinExistence type="inferred from homology"/>
<dbReference type="Pfam" id="PF13489">
    <property type="entry name" value="Methyltransf_23"/>
    <property type="match status" value="1"/>
</dbReference>
<evidence type="ECO:0000259" key="8">
    <source>
        <dbReference type="PROSITE" id="PS50075"/>
    </source>
</evidence>
<dbReference type="GO" id="GO:0031177">
    <property type="term" value="F:phosphopantetheine binding"/>
    <property type="evidence" value="ECO:0007669"/>
    <property type="project" value="InterPro"/>
</dbReference>
<accession>G9N4C5</accession>
<dbReference type="CDD" id="cd02440">
    <property type="entry name" value="AdoMet_MTases"/>
    <property type="match status" value="1"/>
</dbReference>